<sequence>MLEQTFEEVERLKEISENLLENPQLQPRISPKKFGEYFGFDFTQTDSGSDSFDHGAVLLKKNEGIPVKIEEWELVKECVTRVKYPFLNFSILDYSVPYRIVTWEGKIGYSYEQEEEKGKHRLIFKIYRPYKIAYQPEFQIGLKQEKEIVIYALSKYRVDIRTIEHGIHRLATLSDSLNFLGTGFTQILEESYPIYKELQHENVRLPITWNEALLVHNKRELFSKRMKKDAGKKANKRSYFANYIYSYMERCKRFSEKEMARFDNWISTTNFPQEVVEELTSCNKRSYKHYHSLYRGILTYYLKDRYKVKHEGLQDVTNMLVELNSKNIEFNFTSEQGFIRYHNDLVRQMRDCQRKKDKRNFSISKEWQPFVRFLRYKKKLTRLKSPLELVNEGNKMNHCVGGYSEWVRAGKCLIYHYDSLLGNPYTLEFVMNSDNKVVINQMFGKYNTLPKREEREVIETLVSDFNETKK</sequence>
<accession>A0AAW5TPY2</accession>
<dbReference type="RefSeq" id="WP_264653791.1">
    <property type="nucleotide sequence ID" value="NZ_JAOQNN010000001.1"/>
</dbReference>
<reference evidence="1" key="1">
    <citation type="submission" date="2023-08" db="EMBL/GenBank/DDBJ databases">
        <title>Genomic analyses of the natural microbiome of Caenorhabditis elegans.</title>
        <authorList>
            <person name="Samuel B."/>
        </authorList>
    </citation>
    <scope>NUCLEOTIDE SEQUENCE</scope>
    <source>
        <strain evidence="1">BIGb0220</strain>
    </source>
</reference>
<evidence type="ECO:0000313" key="2">
    <source>
        <dbReference type="Proteomes" id="UP001207687"/>
    </source>
</evidence>
<gene>
    <name evidence="1" type="ORF">M2256_000684</name>
</gene>
<name>A0AAW5TPY2_9LACT</name>
<dbReference type="AlphaFoldDB" id="A0AAW5TPY2"/>
<comment type="caution">
    <text evidence="1">The sequence shown here is derived from an EMBL/GenBank/DDBJ whole genome shotgun (WGS) entry which is preliminary data.</text>
</comment>
<organism evidence="1 2">
    <name type="scientific">Lactococcus lactis</name>
    <dbReference type="NCBI Taxonomy" id="1358"/>
    <lineage>
        <taxon>Bacteria</taxon>
        <taxon>Bacillati</taxon>
        <taxon>Bacillota</taxon>
        <taxon>Bacilli</taxon>
        <taxon>Lactobacillales</taxon>
        <taxon>Streptococcaceae</taxon>
        <taxon>Lactococcus</taxon>
    </lineage>
</organism>
<dbReference type="InterPro" id="IPR025586">
    <property type="entry name" value="PcfJ"/>
</dbReference>
<evidence type="ECO:0000313" key="1">
    <source>
        <dbReference type="EMBL" id="MCW2280226.1"/>
    </source>
</evidence>
<dbReference type="EMBL" id="JAOQNN010000001">
    <property type="protein sequence ID" value="MCW2280226.1"/>
    <property type="molecule type" value="Genomic_DNA"/>
</dbReference>
<protein>
    <submittedName>
        <fullName evidence="1">Uncharacterized protein</fullName>
    </submittedName>
</protein>
<proteinExistence type="predicted"/>
<dbReference type="Proteomes" id="UP001207687">
    <property type="component" value="Unassembled WGS sequence"/>
</dbReference>
<dbReference type="Pfam" id="PF14284">
    <property type="entry name" value="PcfJ"/>
    <property type="match status" value="1"/>
</dbReference>